<evidence type="ECO:0000256" key="6">
    <source>
        <dbReference type="ARBA" id="ARBA00022448"/>
    </source>
</evidence>
<evidence type="ECO:0000256" key="1">
    <source>
        <dbReference type="ARBA" id="ARBA00001936"/>
    </source>
</evidence>
<evidence type="ECO:0000256" key="12">
    <source>
        <dbReference type="ARBA" id="ARBA00022968"/>
    </source>
</evidence>
<comment type="similarity">
    <text evidence="5">Belongs to the glycosyltransferase 31 family.</text>
</comment>
<feature type="signal peptide" evidence="22">
    <location>
        <begin position="1"/>
        <end position="16"/>
    </location>
</feature>
<gene>
    <name evidence="25" type="ORF">DARMORV10_C01P06810.1</name>
</gene>
<dbReference type="Proteomes" id="UP001295469">
    <property type="component" value="Chromosome C01"/>
</dbReference>
<dbReference type="GO" id="GO:0030246">
    <property type="term" value="F:carbohydrate binding"/>
    <property type="evidence" value="ECO:0007669"/>
    <property type="project" value="InterPro"/>
</dbReference>
<keyword evidence="10" id="KW-0812">Transmembrane</keyword>
<dbReference type="FunFam" id="1.20.5.110:FF:000004">
    <property type="entry name" value="Vesicle-associated membrane protein 7"/>
    <property type="match status" value="1"/>
</dbReference>
<dbReference type="SMART" id="SM01270">
    <property type="entry name" value="Longin"/>
    <property type="match status" value="1"/>
</dbReference>
<keyword evidence="12" id="KW-0735">Signal-anchor</keyword>
<keyword evidence="9" id="KW-0808">Transferase</keyword>
<keyword evidence="8" id="KW-0328">Glycosyltransferase</keyword>
<evidence type="ECO:0000256" key="17">
    <source>
        <dbReference type="ARBA" id="ARBA00037493"/>
    </source>
</evidence>
<dbReference type="Pfam" id="PF13774">
    <property type="entry name" value="Longin"/>
    <property type="match status" value="1"/>
</dbReference>
<keyword evidence="13" id="KW-1133">Transmembrane helix</keyword>
<feature type="chain" id="PRO_5032614606" evidence="22">
    <location>
        <begin position="17"/>
        <end position="589"/>
    </location>
</feature>
<feature type="domain" description="Longin" evidence="23">
    <location>
        <begin position="7"/>
        <end position="112"/>
    </location>
</feature>
<dbReference type="Pfam" id="PF13334">
    <property type="entry name" value="DUF4094"/>
    <property type="match status" value="1"/>
</dbReference>
<keyword evidence="6" id="KW-0813">Transport</keyword>
<dbReference type="FunFam" id="3.90.550.50:FF:000023">
    <property type="entry name" value="Hexosyltransferase"/>
    <property type="match status" value="1"/>
</dbReference>
<evidence type="ECO:0000256" key="10">
    <source>
        <dbReference type="ARBA" id="ARBA00022692"/>
    </source>
</evidence>
<comment type="pathway">
    <text evidence="3">Protein modification; protein glycosylation.</text>
</comment>
<protein>
    <submittedName>
        <fullName evidence="25">(rape) hypothetical protein</fullName>
    </submittedName>
</protein>
<dbReference type="PROSITE" id="PS00417">
    <property type="entry name" value="SYNAPTOBREVIN"/>
    <property type="match status" value="1"/>
</dbReference>
<evidence type="ECO:0000256" key="16">
    <source>
        <dbReference type="ARBA" id="ARBA00023211"/>
    </source>
</evidence>
<evidence type="ECO:0000259" key="24">
    <source>
        <dbReference type="PROSITE" id="PS50892"/>
    </source>
</evidence>
<dbReference type="InterPro" id="IPR042855">
    <property type="entry name" value="V_SNARE_CC"/>
</dbReference>
<dbReference type="PROSITE" id="PS50859">
    <property type="entry name" value="LONGIN"/>
    <property type="match status" value="1"/>
</dbReference>
<keyword evidence="14" id="KW-0333">Golgi apparatus</keyword>
<evidence type="ECO:0000256" key="4">
    <source>
        <dbReference type="ARBA" id="ARBA00008025"/>
    </source>
</evidence>
<organism evidence="25">
    <name type="scientific">Brassica napus</name>
    <name type="common">Rape</name>
    <dbReference type="NCBI Taxonomy" id="3708"/>
    <lineage>
        <taxon>Eukaryota</taxon>
        <taxon>Viridiplantae</taxon>
        <taxon>Streptophyta</taxon>
        <taxon>Embryophyta</taxon>
        <taxon>Tracheophyta</taxon>
        <taxon>Spermatophyta</taxon>
        <taxon>Magnoliopsida</taxon>
        <taxon>eudicotyledons</taxon>
        <taxon>Gunneridae</taxon>
        <taxon>Pentapetalae</taxon>
        <taxon>rosids</taxon>
        <taxon>malvids</taxon>
        <taxon>Brassicales</taxon>
        <taxon>Brassicaceae</taxon>
        <taxon>Brassiceae</taxon>
        <taxon>Brassica</taxon>
    </lineage>
</organism>
<evidence type="ECO:0000256" key="9">
    <source>
        <dbReference type="ARBA" id="ARBA00022679"/>
    </source>
</evidence>
<dbReference type="GO" id="GO:0010405">
    <property type="term" value="P:arabinogalactan protein metabolic process"/>
    <property type="evidence" value="ECO:0007669"/>
    <property type="project" value="UniProtKB-ARBA"/>
</dbReference>
<dbReference type="GO" id="GO:0000139">
    <property type="term" value="C:Golgi membrane"/>
    <property type="evidence" value="ECO:0007669"/>
    <property type="project" value="UniProtKB-SubCell"/>
</dbReference>
<dbReference type="InterPro" id="IPR011012">
    <property type="entry name" value="Longin-like_dom_sf"/>
</dbReference>
<dbReference type="PRINTS" id="PR00219">
    <property type="entry name" value="SYNAPTOBREVN"/>
</dbReference>
<dbReference type="CDD" id="cd15843">
    <property type="entry name" value="R-SNARE"/>
    <property type="match status" value="1"/>
</dbReference>
<dbReference type="Pfam" id="PF00957">
    <property type="entry name" value="Synaptobrevin"/>
    <property type="match status" value="1"/>
</dbReference>
<dbReference type="CDD" id="cd14824">
    <property type="entry name" value="Longin"/>
    <property type="match status" value="1"/>
</dbReference>
<dbReference type="PROSITE" id="PS50892">
    <property type="entry name" value="V_SNARE"/>
    <property type="match status" value="1"/>
</dbReference>
<dbReference type="InterPro" id="IPR019008">
    <property type="entry name" value="Beta_sandwich_EMC7"/>
</dbReference>
<dbReference type="AlphaFoldDB" id="A0A816R2S8"/>
<keyword evidence="11" id="KW-0653">Protein transport</keyword>
<keyword evidence="22" id="KW-0732">Signal</keyword>
<dbReference type="InterPro" id="IPR001388">
    <property type="entry name" value="Synaptobrevin-like"/>
</dbReference>
<dbReference type="GO" id="GO:1990714">
    <property type="term" value="F:hydroxyproline O-galactosyltransferase activity"/>
    <property type="evidence" value="ECO:0007669"/>
    <property type="project" value="UniProtKB-ARBA"/>
</dbReference>
<dbReference type="InterPro" id="IPR002659">
    <property type="entry name" value="Glyco_trans_31"/>
</dbReference>
<dbReference type="EMBL" id="HG994365">
    <property type="protein sequence ID" value="CAF2068438.1"/>
    <property type="molecule type" value="Genomic_DNA"/>
</dbReference>
<dbReference type="SUPFAM" id="SSF58038">
    <property type="entry name" value="SNARE fusion complex"/>
    <property type="match status" value="1"/>
</dbReference>
<dbReference type="Gene3D" id="3.90.550.50">
    <property type="match status" value="1"/>
</dbReference>
<evidence type="ECO:0000259" key="23">
    <source>
        <dbReference type="PROSITE" id="PS50859"/>
    </source>
</evidence>
<evidence type="ECO:0000256" key="5">
    <source>
        <dbReference type="ARBA" id="ARBA00008661"/>
    </source>
</evidence>
<dbReference type="Gene3D" id="3.30.450.50">
    <property type="entry name" value="Longin domain"/>
    <property type="match status" value="1"/>
</dbReference>
<keyword evidence="15" id="KW-0472">Membrane</keyword>
<evidence type="ECO:0000256" key="22">
    <source>
        <dbReference type="SAM" id="SignalP"/>
    </source>
</evidence>
<dbReference type="GO" id="GO:0015031">
    <property type="term" value="P:protein transport"/>
    <property type="evidence" value="ECO:0007669"/>
    <property type="project" value="UniProtKB-KW"/>
</dbReference>
<evidence type="ECO:0000256" key="3">
    <source>
        <dbReference type="ARBA" id="ARBA00004922"/>
    </source>
</evidence>
<dbReference type="PANTHER" id="PTHR21136">
    <property type="entry name" value="SNARE PROTEINS"/>
    <property type="match status" value="1"/>
</dbReference>
<dbReference type="Pfam" id="PF01762">
    <property type="entry name" value="Galactosyl_T"/>
    <property type="match status" value="1"/>
</dbReference>
<accession>A0A816R2S8</accession>
<evidence type="ECO:0000256" key="20">
    <source>
        <dbReference type="ARBA" id="ARBA00060379"/>
    </source>
</evidence>
<sequence>MAILYALVARGTVVLAEFTATSTNASTIAKQILEKVHGNNNDSNVSYSQDRYVFHVKRTDGLTVLCMAEETAGRTIPFTFLEDIHQRFVRTYGRAVHTAQAYAMNDEFSRVLSQQIEYYSNDPNADRINRIKGEMSQVRDVMIENIDKVLDRGERLELLVDKTATMQGNTFRFRKQARRFRSTVWWRNCKLTSEDSNTITGRVRIPASTAIGHAAKFSNIKVVLNGGQNISFLRPDGYFTFHKVPAGTHLIEVYALGFFFSPNTSKPSLIMAFFSCLAWLYVAGRLWQDAQHRVALNTVLKKNLELRPKALTVDDKLMVLGCKDLERRIVETEMELAQAKSQGYLKNQKSLSSSSSGNKKKMLAVIGVYTGFGSHLKRNKFRGSWMPRDDALKKLEERGVIIRFVIGRSANRGDSLDRKIDQENLATKDFLILENHEEAQEELPKKVKFFYSAAVQNWDAEFYVKVDDNVDLDLEGLIGLLESRRGQDGAYIGCMKSGDVVTQEGSQWYEPEWWKFGDDKSYFRHATGSLVILSKNLAQYININSGLLKTYAFDDTTIGSWMIGVQATYIDDNRLCCSSTRQEKVCSMA</sequence>
<evidence type="ECO:0000256" key="2">
    <source>
        <dbReference type="ARBA" id="ARBA00004323"/>
    </source>
</evidence>
<comment type="function">
    <text evidence="18">Possesses hydroxyproline O-galactosyltransferase activity. Transfers galactose from UDP-galactose to hydroxyproline residues in the arabinogalactan proteins (AGPs). Is specific for AGPs containing non-contiguous peptidyl hydroxyproline residues. The addition of galactose onto the peptidyl hydroxyproline residues in AGP core proteins represents the first committed step in arabinogalactan polysaccharide addition. AGP glycans play essential roles in both vegetative and reproductive plant growth.</text>
</comment>
<dbReference type="PANTHER" id="PTHR21136:SF172">
    <property type="entry name" value="VESICLE-ASSOCIATED MEMBRANE PROTEIN 711-RELATED"/>
    <property type="match status" value="1"/>
</dbReference>
<dbReference type="Pfam" id="PF09430">
    <property type="entry name" value="EMC7_beta-sandw"/>
    <property type="match status" value="1"/>
</dbReference>
<dbReference type="SUPFAM" id="SSF49452">
    <property type="entry name" value="Starch-binding domain-like"/>
    <property type="match status" value="1"/>
</dbReference>
<evidence type="ECO:0000256" key="8">
    <source>
        <dbReference type="ARBA" id="ARBA00022676"/>
    </source>
</evidence>
<evidence type="ECO:0000256" key="14">
    <source>
        <dbReference type="ARBA" id="ARBA00023034"/>
    </source>
</evidence>
<evidence type="ECO:0000256" key="15">
    <source>
        <dbReference type="ARBA" id="ARBA00023136"/>
    </source>
</evidence>
<evidence type="ECO:0000256" key="18">
    <source>
        <dbReference type="ARBA" id="ARBA00059326"/>
    </source>
</evidence>
<dbReference type="InterPro" id="IPR013784">
    <property type="entry name" value="Carb-bd-like_fold"/>
</dbReference>
<dbReference type="UniPathway" id="UPA00378"/>
<evidence type="ECO:0000256" key="19">
    <source>
        <dbReference type="ARBA" id="ARBA00060376"/>
    </source>
</evidence>
<dbReference type="InterPro" id="IPR051097">
    <property type="entry name" value="Synaptobrevin-like_transport"/>
</dbReference>
<dbReference type="SUPFAM" id="SSF64356">
    <property type="entry name" value="SNARE-like"/>
    <property type="match status" value="1"/>
</dbReference>
<dbReference type="InterPro" id="IPR025298">
    <property type="entry name" value="DUF4094"/>
</dbReference>
<evidence type="ECO:0000256" key="13">
    <source>
        <dbReference type="ARBA" id="ARBA00022989"/>
    </source>
</evidence>
<keyword evidence="16" id="KW-0464">Manganese</keyword>
<reference evidence="25" key="1">
    <citation type="submission" date="2021-01" db="EMBL/GenBank/DDBJ databases">
        <authorList>
            <consortium name="Genoscope - CEA"/>
            <person name="William W."/>
        </authorList>
    </citation>
    <scope>NUCLEOTIDE SEQUENCE</scope>
</reference>
<comment type="cofactor">
    <cofactor evidence="1">
        <name>Mn(2+)</name>
        <dbReference type="ChEBI" id="CHEBI:29035"/>
    </cofactor>
</comment>
<keyword evidence="21" id="KW-0175">Coiled coil</keyword>
<proteinExistence type="inferred from homology"/>
<comment type="subcellular location">
    <subcellularLocation>
        <location evidence="2">Golgi apparatus membrane</location>
        <topology evidence="2">Single-pass type II membrane protein</topology>
    </subcellularLocation>
    <subcellularLocation>
        <location evidence="19">Prevacuolar compartment membrane</location>
        <topology evidence="19">Single-pass type IV membrane protein</topology>
    </subcellularLocation>
    <subcellularLocation>
        <location evidence="20">Vacuole membrane</location>
        <topology evidence="20">Single-pass type IV membrane protein</topology>
    </subcellularLocation>
</comment>
<dbReference type="GO" id="GO:0016192">
    <property type="term" value="P:vesicle-mediated transport"/>
    <property type="evidence" value="ECO:0007669"/>
    <property type="project" value="InterPro"/>
</dbReference>
<dbReference type="FunFam" id="3.30.450.50:FF:000008">
    <property type="entry name" value="Vesicle-associated membrane protein 711"/>
    <property type="match status" value="1"/>
</dbReference>
<keyword evidence="7" id="KW-0926">Vacuole</keyword>
<dbReference type="Gene3D" id="1.20.5.110">
    <property type="match status" value="1"/>
</dbReference>
<feature type="domain" description="V-SNARE coiled-coil homology" evidence="24">
    <location>
        <begin position="127"/>
        <end position="187"/>
    </location>
</feature>
<evidence type="ECO:0000256" key="7">
    <source>
        <dbReference type="ARBA" id="ARBA00022554"/>
    </source>
</evidence>
<dbReference type="InterPro" id="IPR010908">
    <property type="entry name" value="Longin_dom"/>
</dbReference>
<dbReference type="GO" id="GO:0005774">
    <property type="term" value="C:vacuolar membrane"/>
    <property type="evidence" value="ECO:0007669"/>
    <property type="project" value="UniProtKB-SubCell"/>
</dbReference>
<comment type="function">
    <text evidence="17">Involved in the targeting and/or fusion of transport vesicles to their target membrane.</text>
</comment>
<evidence type="ECO:0000313" key="25">
    <source>
        <dbReference type="EMBL" id="CAF2068438.1"/>
    </source>
</evidence>
<comment type="similarity">
    <text evidence="4">Belongs to the synaptobrevin family.</text>
</comment>
<name>A0A816R2S8_BRANA</name>
<evidence type="ECO:0000256" key="21">
    <source>
        <dbReference type="PROSITE-ProRule" id="PRU00290"/>
    </source>
</evidence>
<evidence type="ECO:0000256" key="11">
    <source>
        <dbReference type="ARBA" id="ARBA00022927"/>
    </source>
</evidence>